<dbReference type="SUPFAM" id="SSF51735">
    <property type="entry name" value="NAD(P)-binding Rossmann-fold domains"/>
    <property type="match status" value="1"/>
</dbReference>
<dbReference type="STRING" id="679937.Bcop_2216"/>
<organism evidence="2 3">
    <name type="scientific">Bacteroides coprosuis DSM 18011</name>
    <dbReference type="NCBI Taxonomy" id="679937"/>
    <lineage>
        <taxon>Bacteria</taxon>
        <taxon>Pseudomonadati</taxon>
        <taxon>Bacteroidota</taxon>
        <taxon>Bacteroidia</taxon>
        <taxon>Bacteroidales</taxon>
        <taxon>Bacteroidaceae</taxon>
        <taxon>Bacteroides</taxon>
    </lineage>
</organism>
<dbReference type="AlphaFoldDB" id="F3ZUD1"/>
<accession>F3ZUD1</accession>
<dbReference type="SUPFAM" id="SSF116726">
    <property type="entry name" value="TrkA C-terminal domain-like"/>
    <property type="match status" value="1"/>
</dbReference>
<evidence type="ECO:0000313" key="2">
    <source>
        <dbReference type="EMBL" id="EGJ72379.1"/>
    </source>
</evidence>
<dbReference type="HOGENOM" id="CLU_046525_3_2_10"/>
<dbReference type="InterPro" id="IPR036721">
    <property type="entry name" value="RCK_C_sf"/>
</dbReference>
<dbReference type="Gene3D" id="3.40.50.720">
    <property type="entry name" value="NAD(P)-binding Rossmann-like Domain"/>
    <property type="match status" value="1"/>
</dbReference>
<reference evidence="2 3" key="1">
    <citation type="journal article" date="2011" name="Stand. Genomic Sci.">
        <title>Non-contiguous finished genome sequence of Bacteroides coprosuis type strain (PC139).</title>
        <authorList>
            <person name="Land M."/>
            <person name="Held B."/>
            <person name="Gronow S."/>
            <person name="Abt B."/>
            <person name="Lucas S."/>
            <person name="Del Rio T.G."/>
            <person name="Nolan M."/>
            <person name="Tice H."/>
            <person name="Cheng J.F."/>
            <person name="Pitluck S."/>
            <person name="Liolios K."/>
            <person name="Pagani I."/>
            <person name="Ivanova N."/>
            <person name="Mavromatis K."/>
            <person name="Mikhailova N."/>
            <person name="Pati A."/>
            <person name="Tapia R."/>
            <person name="Han C."/>
            <person name="Goodwin L."/>
            <person name="Chen A."/>
            <person name="Palaniappan K."/>
            <person name="Hauser L."/>
            <person name="Brambilla E.M."/>
            <person name="Rohde M."/>
            <person name="Goker M."/>
            <person name="Detter J.C."/>
            <person name="Woyke T."/>
            <person name="Bristow J."/>
            <person name="Eisen J.A."/>
            <person name="Markowitz V."/>
            <person name="Hugenholtz P."/>
            <person name="Kyrpides N.C."/>
            <person name="Klenk H.P."/>
            <person name="Lapidus A."/>
        </authorList>
    </citation>
    <scope>NUCLEOTIDE SEQUENCE</scope>
    <source>
        <strain evidence="2 3">DSM 18011</strain>
    </source>
</reference>
<dbReference type="Proteomes" id="UP000018439">
    <property type="component" value="Chromosome"/>
</dbReference>
<dbReference type="PANTHER" id="PTHR43833">
    <property type="entry name" value="POTASSIUM CHANNEL PROTEIN 2-RELATED-RELATED"/>
    <property type="match status" value="1"/>
</dbReference>
<dbReference type="InterPro" id="IPR003148">
    <property type="entry name" value="RCK_N"/>
</dbReference>
<keyword evidence="3" id="KW-1185">Reference proteome</keyword>
<feature type="domain" description="RCK N-terminal" evidence="1">
    <location>
        <begin position="1"/>
        <end position="116"/>
    </location>
</feature>
<evidence type="ECO:0000313" key="3">
    <source>
        <dbReference type="Proteomes" id="UP000018439"/>
    </source>
</evidence>
<sequence>MKYIIIGLGNYGYVLAEELASRGHEVIGADIDEARVDSIKDKIATAFILDATDELALSSLPLENVDAVIVAIGENFGASIRVVALLKQLKVKHIYARAIDEIHKSVLNAFDLDGVLSPEEDAARRLVELWEFGTHMETFRINENYYVVKFATPQNFIGYFVNELKLQEEFNLKLIAIQREKTVKNVIGINHTEHYLLDNIGEEEKVFEGDELVCFGKYKDFRDFWKACKI</sequence>
<name>F3ZUD1_9BACE</name>
<dbReference type="Gene3D" id="3.30.70.1450">
    <property type="entry name" value="Regulator of K+ conductance, C-terminal domain"/>
    <property type="match status" value="1"/>
</dbReference>
<dbReference type="InterPro" id="IPR050721">
    <property type="entry name" value="Trk_Ktr_HKT_K-transport"/>
</dbReference>
<dbReference type="InterPro" id="IPR036291">
    <property type="entry name" value="NAD(P)-bd_dom_sf"/>
</dbReference>
<gene>
    <name evidence="2" type="ORF">Bcop_2216</name>
</gene>
<dbReference type="EMBL" id="CM001167">
    <property type="protein sequence ID" value="EGJ72379.1"/>
    <property type="molecule type" value="Genomic_DNA"/>
</dbReference>
<dbReference type="PROSITE" id="PS51201">
    <property type="entry name" value="RCK_N"/>
    <property type="match status" value="1"/>
</dbReference>
<evidence type="ECO:0000259" key="1">
    <source>
        <dbReference type="PROSITE" id="PS51201"/>
    </source>
</evidence>
<dbReference type="Pfam" id="PF02254">
    <property type="entry name" value="TrkA_N"/>
    <property type="match status" value="1"/>
</dbReference>
<dbReference type="GO" id="GO:0006813">
    <property type="term" value="P:potassium ion transport"/>
    <property type="evidence" value="ECO:0007669"/>
    <property type="project" value="InterPro"/>
</dbReference>
<dbReference type="PANTHER" id="PTHR43833:SF7">
    <property type="entry name" value="KTR SYSTEM POTASSIUM UPTAKE PROTEIN C"/>
    <property type="match status" value="1"/>
</dbReference>
<dbReference type="OrthoDB" id="9776294at2"/>
<protein>
    <submittedName>
        <fullName evidence="2">TrkA-N domain protein</fullName>
    </submittedName>
</protein>
<dbReference type="eggNOG" id="COG0569">
    <property type="taxonomic scope" value="Bacteria"/>
</dbReference>
<proteinExistence type="predicted"/>